<dbReference type="VEuPathDB" id="TriTrypDB:TcBrA4_0135260"/>
<name>Q8I733_TRYCR</name>
<organism evidence="2">
    <name type="scientific">Trypanosoma cruzi</name>
    <dbReference type="NCBI Taxonomy" id="5693"/>
    <lineage>
        <taxon>Eukaryota</taxon>
        <taxon>Discoba</taxon>
        <taxon>Euglenozoa</taxon>
        <taxon>Kinetoplastea</taxon>
        <taxon>Metakinetoplastina</taxon>
        <taxon>Trypanosomatida</taxon>
        <taxon>Trypanosomatidae</taxon>
        <taxon>Trypanosoma</taxon>
        <taxon>Schizotrypanum</taxon>
    </lineage>
</organism>
<reference evidence="2" key="1">
    <citation type="journal article" date="1998" name="Genome Res.">
        <title>Complete sequence of a 93.4-kb contig from chromosome 3 of Trypanosoma cruzi containing a strand-switch region.</title>
        <authorList>
            <person name="Andersson B."/>
            <person name="Aslund L."/>
            <person name="Tammi M."/>
            <person name="Tran A.N."/>
            <person name="Hoheisel J.D."/>
            <person name="Pettersson U."/>
        </authorList>
    </citation>
    <scope>NUCLEOTIDE SEQUENCE</scope>
    <source>
        <strain evidence="2">Brener</strain>
    </source>
</reference>
<dbReference type="VEuPathDB" id="TriTrypDB:C3747_24g48"/>
<dbReference type="VEuPathDB" id="TriTrypDB:TcG_04324"/>
<sequence>MADLVRQHGDIQEQLAYMDEKGPSESMMTVSATISGSRLISGNAAKHWEDSTLTGHIADLRAPQAPNFESQSLLPIMRAARESGTRQGLTIAEGRRSKSHYAAADVQNRSAQLQHQTEEANNHFSARASNTAVADGLLAQRESALAGRERHLEATLAQPQERKARIGALEARLAAWGAATRPDGGEFPLPGEGRQMHPRTGPKMAQRHHPTTSV</sequence>
<accession>Q8I733</accession>
<feature type="compositionally biased region" description="Basic residues" evidence="1">
    <location>
        <begin position="205"/>
        <end position="214"/>
    </location>
</feature>
<gene>
    <name evidence="2" type="primary">TcC31.11</name>
</gene>
<dbReference type="VEuPathDB" id="TriTrypDB:TcYC6_0071190"/>
<dbReference type="VEuPathDB" id="TriTrypDB:ECC02_003399"/>
<reference evidence="2" key="2">
    <citation type="submission" date="2003-06" db="EMBL/GenBank/DDBJ databases">
        <authorList>
            <person name="Andersson B."/>
            <person name="Bontempi E.J."/>
        </authorList>
    </citation>
    <scope>NUCLEOTIDE SEQUENCE</scope>
    <source>
        <strain evidence="2">Brener</strain>
    </source>
</reference>
<dbReference type="VEuPathDB" id="TriTrypDB:TCDM_13664"/>
<protein>
    <submittedName>
        <fullName evidence="2">TcC31.11</fullName>
    </submittedName>
</protein>
<evidence type="ECO:0000256" key="1">
    <source>
        <dbReference type="SAM" id="MobiDB-lite"/>
    </source>
</evidence>
<dbReference type="VEuPathDB" id="TriTrypDB:Tc_MARK_4262"/>
<dbReference type="VEuPathDB" id="TriTrypDB:TCSYLVIO_008352"/>
<proteinExistence type="predicted"/>
<evidence type="ECO:0000313" key="2">
    <source>
        <dbReference type="EMBL" id="AAN78336.1"/>
    </source>
</evidence>
<feature type="region of interest" description="Disordered" evidence="1">
    <location>
        <begin position="180"/>
        <end position="214"/>
    </location>
</feature>
<dbReference type="VEuPathDB" id="TriTrypDB:TcCL_ESM01907"/>
<dbReference type="AlphaFoldDB" id="Q8I733"/>
<dbReference type="EMBL" id="AC137988">
    <property type="protein sequence ID" value="AAN78336.1"/>
    <property type="molecule type" value="Genomic_DNA"/>
</dbReference>